<sequence length="703" mass="78913">MPTTRSGLETVAVTVADPRRVTFPRVDIGEDARCDILINAHVISCKPTEFDAKLLELNTKLLWDFSHAGPSVIDILQENPRYNVYLYGFLTSYLSSSGHQAPVYTGILMPANLGPPTNKICLADNQNSDGEIIPFEELGYSWDMSKDPDHGGRVYFLACSEDLTSMTEIDAYRHECAVPFMLSPDDLSTDRYGNINVDRVRFSFTLLDETDNGCTWFPNEMGFNKFIDGLVDGYFDEVELEEAGFLSDEEKETKQAEIKEYLVRIVAASLESTRNQKQETHDSFFESVDYNAADLGKIGLCTIFPINLPAPIKTILPGEYMDKLWKHLGDGDNCRHVFSDHYSIGKSAIPQLLHQLEGKYVFDITDPSLSTQRLHMLSLIDFVFATSGFGTNSDYDITQFLQYLGGINSKFGVKRIIQFIGGNSVMNKVEMHKARYNAYINGLVDGARAAIEGIGIPPSSTMDFLNFLFQEPPHCRRDNLFGAESIRLEANSMTLQLQVRGRWINTRVRELDNFISAGCINELLLRLLLRPQGHALVIPSGARDGEDSADDTANSFDCVKASLLLTTNRVLSPPGKERVKMALPNHELPMRQLMSELDKSVKTIQVKEIKANPHETAMTSADEMLAMFRECGGRNHCVYINGSEGTITDPVEGFGVDLPRTNESLRELGISEFRQVFTVHRHTDELSEKRRKVLQKKTGLPYF</sequence>
<reference evidence="1" key="1">
    <citation type="submission" date="2021-01" db="EMBL/GenBank/DDBJ databases">
        <authorList>
            <person name="Corre E."/>
            <person name="Pelletier E."/>
            <person name="Niang G."/>
            <person name="Scheremetjew M."/>
            <person name="Finn R."/>
            <person name="Kale V."/>
            <person name="Holt S."/>
            <person name="Cochrane G."/>
            <person name="Meng A."/>
            <person name="Brown T."/>
            <person name="Cohen L."/>
        </authorList>
    </citation>
    <scope>NUCLEOTIDE SEQUENCE</scope>
    <source>
        <strain evidence="1">SM1012Den-03</strain>
    </source>
</reference>
<organism evidence="1">
    <name type="scientific">Skeletonema marinoi</name>
    <dbReference type="NCBI Taxonomy" id="267567"/>
    <lineage>
        <taxon>Eukaryota</taxon>
        <taxon>Sar</taxon>
        <taxon>Stramenopiles</taxon>
        <taxon>Ochrophyta</taxon>
        <taxon>Bacillariophyta</taxon>
        <taxon>Coscinodiscophyceae</taxon>
        <taxon>Thalassiosirophycidae</taxon>
        <taxon>Thalassiosirales</taxon>
        <taxon>Skeletonemataceae</taxon>
        <taxon>Skeletonema</taxon>
        <taxon>Skeletonema marinoi-dohrnii complex</taxon>
    </lineage>
</organism>
<name>A0A7S2PQ86_9STRA</name>
<protein>
    <submittedName>
        <fullName evidence="1">Uncharacterized protein</fullName>
    </submittedName>
</protein>
<evidence type="ECO:0000313" key="1">
    <source>
        <dbReference type="EMBL" id="CAD9612966.1"/>
    </source>
</evidence>
<gene>
    <name evidence="1" type="ORF">SMAR0320_LOCUS14460</name>
</gene>
<proteinExistence type="predicted"/>
<accession>A0A7S2PQ86</accession>
<dbReference type="EMBL" id="HBGZ01020174">
    <property type="protein sequence ID" value="CAD9612966.1"/>
    <property type="molecule type" value="Transcribed_RNA"/>
</dbReference>
<dbReference type="AlphaFoldDB" id="A0A7S2PQ86"/>